<dbReference type="AlphaFoldDB" id="A0A6J1TW97"/>
<feature type="region of interest" description="Disordered" evidence="7">
    <location>
        <begin position="37"/>
        <end position="120"/>
    </location>
</feature>
<name>A0A6J1TW97_9SAUR</name>
<organism evidence="10 11">
    <name type="scientific">Notechis scutatus</name>
    <name type="common">mainland tiger snake</name>
    <dbReference type="NCBI Taxonomy" id="8663"/>
    <lineage>
        <taxon>Eukaryota</taxon>
        <taxon>Metazoa</taxon>
        <taxon>Chordata</taxon>
        <taxon>Craniata</taxon>
        <taxon>Vertebrata</taxon>
        <taxon>Euteleostomi</taxon>
        <taxon>Lepidosauria</taxon>
        <taxon>Squamata</taxon>
        <taxon>Bifurcata</taxon>
        <taxon>Unidentata</taxon>
        <taxon>Episquamata</taxon>
        <taxon>Toxicofera</taxon>
        <taxon>Serpentes</taxon>
        <taxon>Colubroidea</taxon>
        <taxon>Elapidae</taxon>
        <taxon>Hydrophiinae</taxon>
        <taxon>Notechis</taxon>
    </lineage>
</organism>
<sequence>MGRLALSLLSLALLLLAALCRGQDFDLSDAVVPFASTKSPSAVTKKPSDGFDLEDAIGVGGDDSKKTAAPPPQPKPGSHGHSGGFEDSDLFDGDLPPENPQSGHPSNPSSGGDNSGSAGDSPGMLAGIISSVVVAIVGAVSSFIAYQKKKLCFKASDQENIPVESQQGAHAAPSVQRTLLQKQ</sequence>
<evidence type="ECO:0000313" key="11">
    <source>
        <dbReference type="RefSeq" id="XP_026522666.1"/>
    </source>
</evidence>
<evidence type="ECO:0000256" key="5">
    <source>
        <dbReference type="ARBA" id="ARBA00022989"/>
    </source>
</evidence>
<evidence type="ECO:0000256" key="2">
    <source>
        <dbReference type="ARBA" id="ARBA00008763"/>
    </source>
</evidence>
<evidence type="ECO:0000256" key="9">
    <source>
        <dbReference type="SAM" id="SignalP"/>
    </source>
</evidence>
<feature type="region of interest" description="Disordered" evidence="7">
    <location>
        <begin position="161"/>
        <end position="183"/>
    </location>
</feature>
<evidence type="ECO:0000313" key="10">
    <source>
        <dbReference type="Proteomes" id="UP000504612"/>
    </source>
</evidence>
<accession>A0A6J1TW97</accession>
<dbReference type="KEGG" id="nss:113411680"/>
<keyword evidence="3 8" id="KW-0812">Transmembrane</keyword>
<dbReference type="GO" id="GO:0034109">
    <property type="term" value="P:homotypic cell-cell adhesion"/>
    <property type="evidence" value="ECO:0007669"/>
    <property type="project" value="TreeGrafter"/>
</dbReference>
<keyword evidence="4 9" id="KW-0732">Signal</keyword>
<feature type="signal peptide" evidence="9">
    <location>
        <begin position="1"/>
        <end position="22"/>
    </location>
</feature>
<evidence type="ECO:0000256" key="1">
    <source>
        <dbReference type="ARBA" id="ARBA00004479"/>
    </source>
</evidence>
<keyword evidence="6 8" id="KW-0472">Membrane</keyword>
<feature type="transmembrane region" description="Helical" evidence="8">
    <location>
        <begin position="124"/>
        <end position="146"/>
    </location>
</feature>
<evidence type="ECO:0000256" key="4">
    <source>
        <dbReference type="ARBA" id="ARBA00022729"/>
    </source>
</evidence>
<dbReference type="GO" id="GO:0072683">
    <property type="term" value="P:T cell extravasation"/>
    <property type="evidence" value="ECO:0007669"/>
    <property type="project" value="TreeGrafter"/>
</dbReference>
<dbReference type="CTD" id="4267"/>
<dbReference type="RefSeq" id="XP_026522666.1">
    <property type="nucleotide sequence ID" value="XM_026666881.1"/>
</dbReference>
<dbReference type="InterPro" id="IPR022078">
    <property type="entry name" value="CD99L2"/>
</dbReference>
<protein>
    <submittedName>
        <fullName evidence="11">CD99 antigen isoform X1</fullName>
    </submittedName>
</protein>
<evidence type="ECO:0000256" key="6">
    <source>
        <dbReference type="ARBA" id="ARBA00023136"/>
    </source>
</evidence>
<dbReference type="Pfam" id="PF12301">
    <property type="entry name" value="CD99L2"/>
    <property type="match status" value="1"/>
</dbReference>
<dbReference type="PANTHER" id="PTHR15076:SF15">
    <property type="entry name" value="CD99 ANTIGEN"/>
    <property type="match status" value="1"/>
</dbReference>
<dbReference type="Proteomes" id="UP000504612">
    <property type="component" value="Unplaced"/>
</dbReference>
<keyword evidence="10" id="KW-1185">Reference proteome</keyword>
<evidence type="ECO:0000256" key="3">
    <source>
        <dbReference type="ARBA" id="ARBA00022692"/>
    </source>
</evidence>
<comment type="subcellular location">
    <subcellularLocation>
        <location evidence="1">Membrane</location>
        <topology evidence="1">Single-pass type I membrane protein</topology>
    </subcellularLocation>
</comment>
<evidence type="ECO:0000256" key="8">
    <source>
        <dbReference type="SAM" id="Phobius"/>
    </source>
</evidence>
<gene>
    <name evidence="11" type="primary">CD99</name>
</gene>
<proteinExistence type="inferred from homology"/>
<feature type="compositionally biased region" description="Low complexity" evidence="7">
    <location>
        <begin position="102"/>
        <end position="120"/>
    </location>
</feature>
<keyword evidence="5 8" id="KW-1133">Transmembrane helix</keyword>
<dbReference type="PANTHER" id="PTHR15076">
    <property type="entry name" value="CD99/MIC2 PROTEIN RELATED"/>
    <property type="match status" value="1"/>
</dbReference>
<comment type="similarity">
    <text evidence="2">Belongs to the CD99 family.</text>
</comment>
<reference evidence="11" key="1">
    <citation type="submission" date="2025-08" db="UniProtKB">
        <authorList>
            <consortium name="RefSeq"/>
        </authorList>
    </citation>
    <scope>IDENTIFICATION</scope>
</reference>
<evidence type="ECO:0000256" key="7">
    <source>
        <dbReference type="SAM" id="MobiDB-lite"/>
    </source>
</evidence>
<dbReference type="GeneID" id="113411680"/>
<dbReference type="GO" id="GO:2000391">
    <property type="term" value="P:positive regulation of neutrophil extravasation"/>
    <property type="evidence" value="ECO:0007669"/>
    <property type="project" value="TreeGrafter"/>
</dbReference>
<dbReference type="GO" id="GO:0005886">
    <property type="term" value="C:plasma membrane"/>
    <property type="evidence" value="ECO:0007669"/>
    <property type="project" value="TreeGrafter"/>
</dbReference>
<feature type="chain" id="PRO_5027033958" evidence="9">
    <location>
        <begin position="23"/>
        <end position="183"/>
    </location>
</feature>